<evidence type="ECO:0008006" key="4">
    <source>
        <dbReference type="Google" id="ProtNLM"/>
    </source>
</evidence>
<protein>
    <recommendedName>
        <fullName evidence="4">Secreted protein</fullName>
    </recommendedName>
</protein>
<dbReference type="EMBL" id="JBHLUN010000010">
    <property type="protein sequence ID" value="MFC0409502.1"/>
    <property type="molecule type" value="Genomic_DNA"/>
</dbReference>
<reference evidence="2 3" key="1">
    <citation type="submission" date="2024-09" db="EMBL/GenBank/DDBJ databases">
        <authorList>
            <person name="Sun Q."/>
            <person name="Mori K."/>
        </authorList>
    </citation>
    <scope>NUCLEOTIDE SEQUENCE [LARGE SCALE GENOMIC DNA]</scope>
    <source>
        <strain evidence="2 3">TBRC 5777</strain>
    </source>
</reference>
<dbReference type="RefSeq" id="WP_377045254.1">
    <property type="nucleotide sequence ID" value="NZ_JBHLUN010000010.1"/>
</dbReference>
<feature type="signal peptide" evidence="1">
    <location>
        <begin position="1"/>
        <end position="27"/>
    </location>
</feature>
<name>A0ABV6JW06_9PROT</name>
<evidence type="ECO:0000313" key="2">
    <source>
        <dbReference type="EMBL" id="MFC0409502.1"/>
    </source>
</evidence>
<gene>
    <name evidence="2" type="ORF">ACFFGY_14720</name>
</gene>
<organism evidence="2 3">
    <name type="scientific">Roseomonas elaeocarpi</name>
    <dbReference type="NCBI Taxonomy" id="907779"/>
    <lineage>
        <taxon>Bacteria</taxon>
        <taxon>Pseudomonadati</taxon>
        <taxon>Pseudomonadota</taxon>
        <taxon>Alphaproteobacteria</taxon>
        <taxon>Acetobacterales</taxon>
        <taxon>Roseomonadaceae</taxon>
        <taxon>Roseomonas</taxon>
    </lineage>
</organism>
<feature type="chain" id="PRO_5047459602" description="Secreted protein" evidence="1">
    <location>
        <begin position="28"/>
        <end position="126"/>
    </location>
</feature>
<dbReference type="InterPro" id="IPR006311">
    <property type="entry name" value="TAT_signal"/>
</dbReference>
<dbReference type="Proteomes" id="UP001589865">
    <property type="component" value="Unassembled WGS sequence"/>
</dbReference>
<evidence type="ECO:0000256" key="1">
    <source>
        <dbReference type="SAM" id="SignalP"/>
    </source>
</evidence>
<dbReference type="PROSITE" id="PS51318">
    <property type="entry name" value="TAT"/>
    <property type="match status" value="1"/>
</dbReference>
<comment type="caution">
    <text evidence="2">The sequence shown here is derived from an EMBL/GenBank/DDBJ whole genome shotgun (WGS) entry which is preliminary data.</text>
</comment>
<keyword evidence="1" id="KW-0732">Signal</keyword>
<keyword evidence="3" id="KW-1185">Reference proteome</keyword>
<proteinExistence type="predicted"/>
<accession>A0ABV6JW06</accession>
<evidence type="ECO:0000313" key="3">
    <source>
        <dbReference type="Proteomes" id="UP001589865"/>
    </source>
</evidence>
<sequence>MKSIHRRALMAAAPALVAVPAAPVATAHPDAELLRLCAEHQVAQAAYERDGGRLEPEECPLAIAYLGSVRAIGGAEAHTLAGMLAKARAAKREALMPDGSEQPHSCVAADWAWDLLNDLLRLAGEA</sequence>